<evidence type="ECO:0000256" key="7">
    <source>
        <dbReference type="ARBA" id="ARBA00023306"/>
    </source>
</evidence>
<dbReference type="Pfam" id="PF08234">
    <property type="entry name" value="Spindle_Spc25"/>
    <property type="match status" value="1"/>
</dbReference>
<comment type="similarity">
    <text evidence="2 9">Belongs to the SPC25 family.</text>
</comment>
<keyword evidence="9" id="KW-0995">Kinetochore</keyword>
<evidence type="ECO:0000259" key="11">
    <source>
        <dbReference type="Pfam" id="PF08234"/>
    </source>
</evidence>
<accession>A0ABQ5RZY8</accession>
<keyword evidence="9" id="KW-0539">Nucleus</keyword>
<protein>
    <recommendedName>
        <fullName evidence="9">Kinetochore protein SPC25</fullName>
    </recommendedName>
</protein>
<comment type="caution">
    <text evidence="12">The sequence shown here is derived from an EMBL/GenBank/DDBJ whole genome shotgun (WGS) entry which is preliminary data.</text>
</comment>
<evidence type="ECO:0000256" key="2">
    <source>
        <dbReference type="ARBA" id="ARBA00006379"/>
    </source>
</evidence>
<name>A0ABQ5RZY8_9CHLO</name>
<keyword evidence="3 9" id="KW-0158">Chromosome</keyword>
<dbReference type="InterPro" id="IPR013255">
    <property type="entry name" value="Spc25_C"/>
</dbReference>
<sequence>MSIDLNDLEAELVRARRKASDWSALRTQFVLERKDQHAAFLCDQTAKLNSLQGHKAQLQVQAEQTNKRLQHEEEEVKRTEERLVGANTEASVSERRLEAAQAQLRKRQAEYRQKVEELENEQKDRQQQLDNLRRQAARFTERFGLHFRSQTPGDFTVVMTHIDPKDHKKEFSVAVRMAPNDVYTVTKCDPHVPDLDELVNEVNRTNDFAAFVKAVRSRFVAVAQRP</sequence>
<dbReference type="InterPro" id="IPR045143">
    <property type="entry name" value="Spc25"/>
</dbReference>
<dbReference type="Proteomes" id="UP001165090">
    <property type="component" value="Unassembled WGS sequence"/>
</dbReference>
<feature type="domain" description="Chromosome segregation protein Spc25 C-terminal" evidence="11">
    <location>
        <begin position="156"/>
        <end position="220"/>
    </location>
</feature>
<keyword evidence="4 9" id="KW-0132">Cell division</keyword>
<keyword evidence="8 9" id="KW-0137">Centromere</keyword>
<keyword evidence="5 9" id="KW-0498">Mitosis</keyword>
<evidence type="ECO:0000256" key="6">
    <source>
        <dbReference type="ARBA" id="ARBA00023054"/>
    </source>
</evidence>
<evidence type="ECO:0000256" key="10">
    <source>
        <dbReference type="SAM" id="MobiDB-lite"/>
    </source>
</evidence>
<reference evidence="12 13" key="1">
    <citation type="journal article" date="2023" name="IScience">
        <title>Expanded male sex-determining region conserved during the evolution of homothallism in the green alga Volvox.</title>
        <authorList>
            <person name="Yamamoto K."/>
            <person name="Matsuzaki R."/>
            <person name="Mahakham W."/>
            <person name="Heman W."/>
            <person name="Sekimoto H."/>
            <person name="Kawachi M."/>
            <person name="Minakuchi Y."/>
            <person name="Toyoda A."/>
            <person name="Nozaki H."/>
        </authorList>
    </citation>
    <scope>NUCLEOTIDE SEQUENCE [LARGE SCALE GENOMIC DNA]</scope>
    <source>
        <strain evidence="12 13">NIES-4468</strain>
    </source>
</reference>
<proteinExistence type="inferred from homology"/>
<feature type="compositionally biased region" description="Basic and acidic residues" evidence="10">
    <location>
        <begin position="66"/>
        <end position="83"/>
    </location>
</feature>
<keyword evidence="7 9" id="KW-0131">Cell cycle</keyword>
<comment type="subunit">
    <text evidence="9">Component of the NDC80 complex.</text>
</comment>
<evidence type="ECO:0000256" key="5">
    <source>
        <dbReference type="ARBA" id="ARBA00022776"/>
    </source>
</evidence>
<feature type="region of interest" description="Disordered" evidence="10">
    <location>
        <begin position="66"/>
        <end position="90"/>
    </location>
</feature>
<evidence type="ECO:0000256" key="3">
    <source>
        <dbReference type="ARBA" id="ARBA00022454"/>
    </source>
</evidence>
<evidence type="ECO:0000256" key="4">
    <source>
        <dbReference type="ARBA" id="ARBA00022618"/>
    </source>
</evidence>
<evidence type="ECO:0000313" key="12">
    <source>
        <dbReference type="EMBL" id="GLI63182.1"/>
    </source>
</evidence>
<keyword evidence="13" id="KW-1185">Reference proteome</keyword>
<comment type="subcellular location">
    <subcellularLocation>
        <location evidence="1">Chromosome</location>
        <location evidence="1">Centromere</location>
    </subcellularLocation>
    <subcellularLocation>
        <location evidence="9">Nucleus</location>
    </subcellularLocation>
    <subcellularLocation>
        <location evidence="9">Chromosome</location>
        <location evidence="9">Centromere</location>
        <location evidence="9">Kinetochore</location>
    </subcellularLocation>
</comment>
<dbReference type="Gene3D" id="3.30.457.50">
    <property type="entry name" value="Chromosome segregation protein Spc25"/>
    <property type="match status" value="1"/>
</dbReference>
<keyword evidence="6" id="KW-0175">Coiled coil</keyword>
<dbReference type="PANTHER" id="PTHR14281:SF0">
    <property type="entry name" value="KINETOCHORE PROTEIN SPC25"/>
    <property type="match status" value="1"/>
</dbReference>
<dbReference type="CDD" id="cd23784">
    <property type="entry name" value="RWD_Spc25"/>
    <property type="match status" value="1"/>
</dbReference>
<gene>
    <name evidence="12" type="ORF">VaNZ11_005952</name>
</gene>
<evidence type="ECO:0000256" key="9">
    <source>
        <dbReference type="RuleBase" id="RU367150"/>
    </source>
</evidence>
<evidence type="ECO:0000313" key="13">
    <source>
        <dbReference type="Proteomes" id="UP001165090"/>
    </source>
</evidence>
<organism evidence="12 13">
    <name type="scientific">Volvox africanus</name>
    <dbReference type="NCBI Taxonomy" id="51714"/>
    <lineage>
        <taxon>Eukaryota</taxon>
        <taxon>Viridiplantae</taxon>
        <taxon>Chlorophyta</taxon>
        <taxon>core chlorophytes</taxon>
        <taxon>Chlorophyceae</taxon>
        <taxon>CS clade</taxon>
        <taxon>Chlamydomonadales</taxon>
        <taxon>Volvocaceae</taxon>
        <taxon>Volvox</taxon>
    </lineage>
</organism>
<evidence type="ECO:0000256" key="8">
    <source>
        <dbReference type="ARBA" id="ARBA00023328"/>
    </source>
</evidence>
<comment type="function">
    <text evidence="9">Acts as a component of the essential kinetochore-associated NDC80 complex, which is required for chromosome segregation and spindle checkpoint activity.</text>
</comment>
<evidence type="ECO:0000256" key="1">
    <source>
        <dbReference type="ARBA" id="ARBA00004584"/>
    </source>
</evidence>
<dbReference type="EMBL" id="BSDZ01000014">
    <property type="protein sequence ID" value="GLI63182.1"/>
    <property type="molecule type" value="Genomic_DNA"/>
</dbReference>
<dbReference type="PANTHER" id="PTHR14281">
    <property type="entry name" value="KINETOCHORE PROTEIN SPC25-RELATED"/>
    <property type="match status" value="1"/>
</dbReference>